<keyword evidence="6" id="KW-1185">Reference proteome</keyword>
<dbReference type="EMBL" id="AP023366">
    <property type="protein sequence ID" value="BCJ87082.1"/>
    <property type="molecule type" value="Genomic_DNA"/>
</dbReference>
<dbReference type="SMART" id="SM00345">
    <property type="entry name" value="HTH_GNTR"/>
    <property type="match status" value="1"/>
</dbReference>
<keyword evidence="1" id="KW-0805">Transcription regulation</keyword>
<dbReference type="InterPro" id="IPR011711">
    <property type="entry name" value="GntR_C"/>
</dbReference>
<feature type="domain" description="HTH gntR-type" evidence="4">
    <location>
        <begin position="9"/>
        <end position="79"/>
    </location>
</feature>
<dbReference type="SUPFAM" id="SSF46785">
    <property type="entry name" value="Winged helix' DNA-binding domain"/>
    <property type="match status" value="1"/>
</dbReference>
<protein>
    <submittedName>
        <fullName evidence="5">GntR family transcriptional regulator</fullName>
    </submittedName>
</protein>
<dbReference type="PROSITE" id="PS50949">
    <property type="entry name" value="HTH_GNTR"/>
    <property type="match status" value="1"/>
</dbReference>
<dbReference type="PRINTS" id="PR00035">
    <property type="entry name" value="HTHGNTR"/>
</dbReference>
<dbReference type="SMART" id="SM00895">
    <property type="entry name" value="FCD"/>
    <property type="match status" value="1"/>
</dbReference>
<organism evidence="5 6">
    <name type="scientific">Effusibacillus dendaii</name>
    <dbReference type="NCBI Taxonomy" id="2743772"/>
    <lineage>
        <taxon>Bacteria</taxon>
        <taxon>Bacillati</taxon>
        <taxon>Bacillota</taxon>
        <taxon>Bacilli</taxon>
        <taxon>Bacillales</taxon>
        <taxon>Alicyclobacillaceae</taxon>
        <taxon>Effusibacillus</taxon>
    </lineage>
</organism>
<dbReference type="GO" id="GO:0003677">
    <property type="term" value="F:DNA binding"/>
    <property type="evidence" value="ECO:0007669"/>
    <property type="project" value="UniProtKB-KW"/>
</dbReference>
<dbReference type="InterPro" id="IPR000524">
    <property type="entry name" value="Tscrpt_reg_HTH_GntR"/>
</dbReference>
<keyword evidence="3" id="KW-0804">Transcription</keyword>
<dbReference type="PANTHER" id="PTHR43537">
    <property type="entry name" value="TRANSCRIPTIONAL REGULATOR, GNTR FAMILY"/>
    <property type="match status" value="1"/>
</dbReference>
<dbReference type="PANTHER" id="PTHR43537:SF24">
    <property type="entry name" value="GLUCONATE OPERON TRANSCRIPTIONAL REPRESSOR"/>
    <property type="match status" value="1"/>
</dbReference>
<dbReference type="AlphaFoldDB" id="A0A7I8DCK2"/>
<proteinExistence type="predicted"/>
<dbReference type="KEGG" id="eff:skT53_20670"/>
<name>A0A7I8DCK2_9BACL</name>
<dbReference type="Gene3D" id="1.10.10.10">
    <property type="entry name" value="Winged helix-like DNA-binding domain superfamily/Winged helix DNA-binding domain"/>
    <property type="match status" value="1"/>
</dbReference>
<dbReference type="Proteomes" id="UP000593802">
    <property type="component" value="Chromosome"/>
</dbReference>
<evidence type="ECO:0000256" key="2">
    <source>
        <dbReference type="ARBA" id="ARBA00023125"/>
    </source>
</evidence>
<dbReference type="InterPro" id="IPR008920">
    <property type="entry name" value="TF_FadR/GntR_C"/>
</dbReference>
<sequence length="211" mass="24272">MKMQIRKYEPMHQQAYEILRNMIIEGILTPGTKLVEEKLAAQMGVSRTPIRESIKRLEQDGLVQENMVIEPSEDDLRDSYEIRMLLEGYSARCAAVSFTEAEKKELQKTVQQAKEGSFEEALKANTVFHDLIVKASGNKRMIDVLEKMRSLILLCRHQIVKSHPCLHDEHDKICEAISSGDADAAEKLMKEHLHHNMEEYMRGLKARSNEH</sequence>
<evidence type="ECO:0000313" key="6">
    <source>
        <dbReference type="Proteomes" id="UP000593802"/>
    </source>
</evidence>
<gene>
    <name evidence="5" type="ORF">skT53_20670</name>
</gene>
<evidence type="ECO:0000256" key="3">
    <source>
        <dbReference type="ARBA" id="ARBA00023163"/>
    </source>
</evidence>
<evidence type="ECO:0000313" key="5">
    <source>
        <dbReference type="EMBL" id="BCJ87082.1"/>
    </source>
</evidence>
<dbReference type="InterPro" id="IPR036388">
    <property type="entry name" value="WH-like_DNA-bd_sf"/>
</dbReference>
<keyword evidence="2" id="KW-0238">DNA-binding</keyword>
<dbReference type="GO" id="GO:0003700">
    <property type="term" value="F:DNA-binding transcription factor activity"/>
    <property type="evidence" value="ECO:0007669"/>
    <property type="project" value="InterPro"/>
</dbReference>
<dbReference type="InterPro" id="IPR036390">
    <property type="entry name" value="WH_DNA-bd_sf"/>
</dbReference>
<dbReference type="Gene3D" id="1.20.120.530">
    <property type="entry name" value="GntR ligand-binding domain-like"/>
    <property type="match status" value="1"/>
</dbReference>
<dbReference type="RefSeq" id="WP_200756731.1">
    <property type="nucleotide sequence ID" value="NZ_AP023366.1"/>
</dbReference>
<accession>A0A7I8DCK2</accession>
<dbReference type="CDD" id="cd07377">
    <property type="entry name" value="WHTH_GntR"/>
    <property type="match status" value="1"/>
</dbReference>
<reference evidence="5 6" key="1">
    <citation type="submission" date="2020-08" db="EMBL/GenBank/DDBJ databases">
        <title>Complete Genome Sequence of Effusibacillus dendaii Strain skT53, Isolated from Farmland soil.</title>
        <authorList>
            <person name="Konishi T."/>
            <person name="Kawasaki H."/>
        </authorList>
    </citation>
    <scope>NUCLEOTIDE SEQUENCE [LARGE SCALE GENOMIC DNA]</scope>
    <source>
        <strain evidence="6">skT53</strain>
    </source>
</reference>
<dbReference type="SUPFAM" id="SSF48008">
    <property type="entry name" value="GntR ligand-binding domain-like"/>
    <property type="match status" value="1"/>
</dbReference>
<evidence type="ECO:0000259" key="4">
    <source>
        <dbReference type="PROSITE" id="PS50949"/>
    </source>
</evidence>
<evidence type="ECO:0000256" key="1">
    <source>
        <dbReference type="ARBA" id="ARBA00023015"/>
    </source>
</evidence>
<dbReference type="Pfam" id="PF00392">
    <property type="entry name" value="GntR"/>
    <property type="match status" value="1"/>
</dbReference>
<dbReference type="Pfam" id="PF07729">
    <property type="entry name" value="FCD"/>
    <property type="match status" value="1"/>
</dbReference>